<keyword evidence="1" id="KW-0732">Signal</keyword>
<sequence>MGTVLKRKSMLSLFSTLVILAAFFSFSNSTKAMSGQAPDLSNLENVDAKFDINKDGIQEEIVYDEDGESVGTLQIEKKVNTPDPIEVPEGNTPLWYEITFSGDGEMIRSMKYDLAVVNHEWGIYLLQWDNPITNVYDGYVPWNRGFDIRNLHEFYGPPAHMIYYTHIGDLAQDRIIGEAKLDVQGVAGYLYVDYTFENY</sequence>
<gene>
    <name evidence="2" type="ORF">AB1471_08300</name>
</gene>
<feature type="signal peptide" evidence="1">
    <location>
        <begin position="1"/>
        <end position="32"/>
    </location>
</feature>
<feature type="chain" id="PRO_5046161409" evidence="1">
    <location>
        <begin position="33"/>
        <end position="199"/>
    </location>
</feature>
<evidence type="ECO:0000313" key="3">
    <source>
        <dbReference type="Proteomes" id="UP001556040"/>
    </source>
</evidence>
<reference evidence="2 3" key="1">
    <citation type="journal article" date="1979" name="Int. J. Syst. Evol. Microbiol.">
        <title>Bacillus globisporus subsp. marinus subsp. nov.</title>
        <authorList>
            <person name="Liu H."/>
        </authorList>
    </citation>
    <scope>NUCLEOTIDE SEQUENCE [LARGE SCALE GENOMIC DNA]</scope>
    <source>
        <strain evidence="2 3">DSM 1297</strain>
    </source>
</reference>
<keyword evidence="3" id="KW-1185">Reference proteome</keyword>
<name>A0ABV3Q4Q4_9BACL</name>
<proteinExistence type="predicted"/>
<dbReference type="EMBL" id="JBFMIA010000005">
    <property type="protein sequence ID" value="MEW9501803.1"/>
    <property type="molecule type" value="Genomic_DNA"/>
</dbReference>
<accession>A0ABV3Q4Q4</accession>
<protein>
    <submittedName>
        <fullName evidence="2">Uncharacterized protein</fullName>
    </submittedName>
</protein>
<dbReference type="Proteomes" id="UP001556040">
    <property type="component" value="Unassembled WGS sequence"/>
</dbReference>
<organism evidence="2 3">
    <name type="scientific">Jeotgalibacillus marinus</name>
    <dbReference type="NCBI Taxonomy" id="86667"/>
    <lineage>
        <taxon>Bacteria</taxon>
        <taxon>Bacillati</taxon>
        <taxon>Bacillota</taxon>
        <taxon>Bacilli</taxon>
        <taxon>Bacillales</taxon>
        <taxon>Caryophanaceae</taxon>
        <taxon>Jeotgalibacillus</taxon>
    </lineage>
</organism>
<evidence type="ECO:0000313" key="2">
    <source>
        <dbReference type="EMBL" id="MEW9501803.1"/>
    </source>
</evidence>
<comment type="caution">
    <text evidence="2">The sequence shown here is derived from an EMBL/GenBank/DDBJ whole genome shotgun (WGS) entry which is preliminary data.</text>
</comment>
<evidence type="ECO:0000256" key="1">
    <source>
        <dbReference type="SAM" id="SignalP"/>
    </source>
</evidence>
<dbReference type="RefSeq" id="WP_367779286.1">
    <property type="nucleotide sequence ID" value="NZ_JBFMIA010000005.1"/>
</dbReference>